<dbReference type="SUPFAM" id="SSF48452">
    <property type="entry name" value="TPR-like"/>
    <property type="match status" value="1"/>
</dbReference>
<dbReference type="Proteomes" id="UP001176806">
    <property type="component" value="Unassembled WGS sequence"/>
</dbReference>
<evidence type="ECO:0000256" key="3">
    <source>
        <dbReference type="ARBA" id="ARBA00022729"/>
    </source>
</evidence>
<evidence type="ECO:0000256" key="1">
    <source>
        <dbReference type="ARBA" id="ARBA00004442"/>
    </source>
</evidence>
<dbReference type="InterPro" id="IPR012944">
    <property type="entry name" value="SusD_RagB_dom"/>
</dbReference>
<feature type="signal peptide" evidence="6">
    <location>
        <begin position="1"/>
        <end position="18"/>
    </location>
</feature>
<reference evidence="9" key="1">
    <citation type="submission" date="2023-07" db="EMBL/GenBank/DDBJ databases">
        <title>Two novel species in the genus Flavivirga.</title>
        <authorList>
            <person name="Kwon K."/>
        </authorList>
    </citation>
    <scope>NUCLEOTIDE SEQUENCE</scope>
    <source>
        <strain evidence="9">KACC 14158</strain>
    </source>
</reference>
<dbReference type="PROSITE" id="PS51257">
    <property type="entry name" value="PROKAR_LIPOPROTEIN"/>
    <property type="match status" value="1"/>
</dbReference>
<dbReference type="Pfam" id="PF14322">
    <property type="entry name" value="SusD-like_3"/>
    <property type="match status" value="1"/>
</dbReference>
<dbReference type="EMBL" id="JAUOEL010000002">
    <property type="protein sequence ID" value="MDO5974042.1"/>
    <property type="molecule type" value="Genomic_DNA"/>
</dbReference>
<name>A0ABT8WLK4_9FLAO</name>
<comment type="similarity">
    <text evidence="2">Belongs to the SusD family.</text>
</comment>
<feature type="chain" id="PRO_5046666153" evidence="6">
    <location>
        <begin position="19"/>
        <end position="556"/>
    </location>
</feature>
<comment type="subcellular location">
    <subcellularLocation>
        <location evidence="1">Cell outer membrane</location>
    </subcellularLocation>
</comment>
<feature type="domain" description="SusD-like N-terminal" evidence="8">
    <location>
        <begin position="20"/>
        <end position="217"/>
    </location>
</feature>
<sequence>MKKILILFSLFFIVIACNDDFLDVNPKDRVSETDVWTDPSLVSAYHNALYNGIPHGFSRHMISKYTDEAFSNGDNVQRNTFDADNIFSYRARQNYLYFWQRGYLYIRKINIFIEEMEDPQITLENVDVLIAEAKFVRAFINFELIRRYGGVPIIEKSYEIGEEINFERSSFDDCVAFINKDLEEAIAVLPKSHATTSADFGRGTQDACKALQSRMLLYAASPLFNTSDDMGKWQLAADAAEELLNAGYSLYPDYRQMFIQPSGSENSGLIFARNFSSTNSHQAPIINMNRRYGGYGGWGATNGPTQNLVDSYPMTNGELPFLDSEGENINPDAAYDPQNPYANRDSRLEATILHNGSVYRGDTMEMWISDDAATYGFDSFRQSGDNPRSNYVLKKFAPDEDVALSFQTPYTMPWVYFRLAEIYLNYAEAKFELGDEETCRQYINMVRARPSVATSPVDNNVSGEALRRVLYNERRVEFAFEGQRFFDMRRWKLDNEEFSTDLRGMEVIKNTSTGEIIYTPFVLGEREPFEDKMYLLPIHTDEILKSSGLLEQTDGW</sequence>
<dbReference type="InterPro" id="IPR011990">
    <property type="entry name" value="TPR-like_helical_dom_sf"/>
</dbReference>
<comment type="caution">
    <text evidence="9">The sequence shown here is derived from an EMBL/GenBank/DDBJ whole genome shotgun (WGS) entry which is preliminary data.</text>
</comment>
<protein>
    <submittedName>
        <fullName evidence="9">RagB/SusD family nutrient uptake outer membrane protein</fullName>
    </submittedName>
</protein>
<keyword evidence="4" id="KW-0472">Membrane</keyword>
<evidence type="ECO:0000256" key="4">
    <source>
        <dbReference type="ARBA" id="ARBA00023136"/>
    </source>
</evidence>
<evidence type="ECO:0000313" key="9">
    <source>
        <dbReference type="EMBL" id="MDO5974042.1"/>
    </source>
</evidence>
<dbReference type="InterPro" id="IPR033985">
    <property type="entry name" value="SusD-like_N"/>
</dbReference>
<dbReference type="Pfam" id="PF07980">
    <property type="entry name" value="SusD_RagB"/>
    <property type="match status" value="1"/>
</dbReference>
<keyword evidence="5" id="KW-0998">Cell outer membrane</keyword>
<proteinExistence type="inferred from homology"/>
<evidence type="ECO:0000313" key="10">
    <source>
        <dbReference type="Proteomes" id="UP001176806"/>
    </source>
</evidence>
<gene>
    <name evidence="9" type="ORF">Q4Q40_07580</name>
</gene>
<organism evidence="9 10">
    <name type="scientific">Flavivirga jejuensis</name>
    <dbReference type="NCBI Taxonomy" id="870487"/>
    <lineage>
        <taxon>Bacteria</taxon>
        <taxon>Pseudomonadati</taxon>
        <taxon>Bacteroidota</taxon>
        <taxon>Flavobacteriia</taxon>
        <taxon>Flavobacteriales</taxon>
        <taxon>Flavobacteriaceae</taxon>
        <taxon>Flavivirga</taxon>
    </lineage>
</organism>
<dbReference type="CDD" id="cd08977">
    <property type="entry name" value="SusD"/>
    <property type="match status" value="1"/>
</dbReference>
<evidence type="ECO:0000256" key="2">
    <source>
        <dbReference type="ARBA" id="ARBA00006275"/>
    </source>
</evidence>
<dbReference type="Gene3D" id="1.25.40.390">
    <property type="match status" value="1"/>
</dbReference>
<keyword evidence="10" id="KW-1185">Reference proteome</keyword>
<evidence type="ECO:0000256" key="6">
    <source>
        <dbReference type="SAM" id="SignalP"/>
    </source>
</evidence>
<accession>A0ABT8WLK4</accession>
<feature type="domain" description="RagB/SusD" evidence="7">
    <location>
        <begin position="269"/>
        <end position="556"/>
    </location>
</feature>
<dbReference type="RefSeq" id="WP_303301182.1">
    <property type="nucleotide sequence ID" value="NZ_BAABDA010000051.1"/>
</dbReference>
<keyword evidence="3 6" id="KW-0732">Signal</keyword>
<evidence type="ECO:0000259" key="8">
    <source>
        <dbReference type="Pfam" id="PF14322"/>
    </source>
</evidence>
<evidence type="ECO:0000259" key="7">
    <source>
        <dbReference type="Pfam" id="PF07980"/>
    </source>
</evidence>
<evidence type="ECO:0000256" key="5">
    <source>
        <dbReference type="ARBA" id="ARBA00023237"/>
    </source>
</evidence>